<keyword evidence="1" id="KW-0472">Membrane</keyword>
<evidence type="ECO:0000313" key="3">
    <source>
        <dbReference type="Proteomes" id="UP000005466"/>
    </source>
</evidence>
<feature type="transmembrane region" description="Helical" evidence="1">
    <location>
        <begin position="12"/>
        <end position="33"/>
    </location>
</feature>
<dbReference type="AlphaFoldDB" id="F3CJ54"/>
<organism evidence="2 3">
    <name type="scientific">Pseudomonas savastanoi pv. glycinea str. race 4</name>
    <dbReference type="NCBI Taxonomy" id="875330"/>
    <lineage>
        <taxon>Bacteria</taxon>
        <taxon>Pseudomonadati</taxon>
        <taxon>Pseudomonadota</taxon>
        <taxon>Gammaproteobacteria</taxon>
        <taxon>Pseudomonadales</taxon>
        <taxon>Pseudomonadaceae</taxon>
        <taxon>Pseudomonas</taxon>
    </lineage>
</organism>
<dbReference type="HOGENOM" id="CLU_3361503_0_0_6"/>
<name>F3CJ54_PSESG</name>
<keyword evidence="1" id="KW-1133">Transmembrane helix</keyword>
<sequence length="36" mass="3963">MITEVILNLGQFLSNYGLAVLAGLIALIWGMAIRMR</sequence>
<protein>
    <submittedName>
        <fullName evidence="2">Uncharacterized protein</fullName>
    </submittedName>
</protein>
<proteinExistence type="predicted"/>
<evidence type="ECO:0000256" key="1">
    <source>
        <dbReference type="SAM" id="Phobius"/>
    </source>
</evidence>
<gene>
    <name evidence="2" type="ORF">Pgy4_40642</name>
</gene>
<comment type="caution">
    <text evidence="2">The sequence shown here is derived from an EMBL/GenBank/DDBJ whole genome shotgun (WGS) entry which is preliminary data.</text>
</comment>
<keyword evidence="1" id="KW-0812">Transmembrane</keyword>
<feature type="non-terminal residue" evidence="2">
    <location>
        <position position="36"/>
    </location>
</feature>
<accession>F3CJ54</accession>
<reference evidence="2 3" key="1">
    <citation type="journal article" date="2011" name="PLoS Pathog.">
        <title>Dynamic evolution of pathogenicity revealed by sequencing and comparative genomics of 19 Pseudomonas syringae isolates.</title>
        <authorList>
            <person name="Baltrus D.A."/>
            <person name="Nishimura M.T."/>
            <person name="Romanchuk A."/>
            <person name="Chang J.H."/>
            <person name="Mukhtar M.S."/>
            <person name="Cherkis K."/>
            <person name="Roach J."/>
            <person name="Grant S.R."/>
            <person name="Jones C.D."/>
            <person name="Dangl J.L."/>
        </authorList>
    </citation>
    <scope>NUCLEOTIDE SEQUENCE [LARGE SCALE GENOMIC DNA]</scope>
    <source>
        <strain evidence="3">race 4</strain>
    </source>
</reference>
<dbReference type="Proteomes" id="UP000005466">
    <property type="component" value="Unassembled WGS sequence"/>
</dbReference>
<dbReference type="EMBL" id="ADWY01003863">
    <property type="protein sequence ID" value="EGH19296.1"/>
    <property type="molecule type" value="Genomic_DNA"/>
</dbReference>
<evidence type="ECO:0000313" key="2">
    <source>
        <dbReference type="EMBL" id="EGH19296.1"/>
    </source>
</evidence>